<dbReference type="AlphaFoldDB" id="K1LKJ9"/>
<evidence type="ECO:0000256" key="6">
    <source>
        <dbReference type="ARBA" id="ARBA00022989"/>
    </source>
</evidence>
<evidence type="ECO:0000256" key="7">
    <source>
        <dbReference type="ARBA" id="ARBA00023136"/>
    </source>
</evidence>
<gene>
    <name evidence="9" type="primary">yndE_1</name>
    <name evidence="9" type="ORF">B857_02456</name>
</gene>
<evidence type="ECO:0000313" key="10">
    <source>
        <dbReference type="Proteomes" id="UP000004738"/>
    </source>
</evidence>
<feature type="transmembrane region" description="Helical" evidence="8">
    <location>
        <begin position="308"/>
        <end position="328"/>
    </location>
</feature>
<feature type="transmembrane region" description="Helical" evidence="8">
    <location>
        <begin position="183"/>
        <end position="208"/>
    </location>
</feature>
<evidence type="ECO:0000256" key="3">
    <source>
        <dbReference type="ARBA" id="ARBA00022448"/>
    </source>
</evidence>
<dbReference type="PANTHER" id="PTHR34975:SF2">
    <property type="entry name" value="SPORE GERMINATION PROTEIN A2"/>
    <property type="match status" value="1"/>
</dbReference>
<feature type="transmembrane region" description="Helical" evidence="8">
    <location>
        <begin position="276"/>
        <end position="296"/>
    </location>
</feature>
<dbReference type="NCBIfam" id="TIGR00912">
    <property type="entry name" value="2A0309"/>
    <property type="match status" value="1"/>
</dbReference>
<feature type="transmembrane region" description="Helical" evidence="8">
    <location>
        <begin position="145"/>
        <end position="163"/>
    </location>
</feature>
<dbReference type="Pfam" id="PF03845">
    <property type="entry name" value="Spore_permease"/>
    <property type="match status" value="1"/>
</dbReference>
<feature type="transmembrane region" description="Helical" evidence="8">
    <location>
        <begin position="220"/>
        <end position="244"/>
    </location>
</feature>
<dbReference type="GO" id="GO:0016020">
    <property type="term" value="C:membrane"/>
    <property type="evidence" value="ECO:0007669"/>
    <property type="project" value="UniProtKB-SubCell"/>
</dbReference>
<evidence type="ECO:0000256" key="4">
    <source>
        <dbReference type="ARBA" id="ARBA00022544"/>
    </source>
</evidence>
<feature type="transmembrane region" description="Helical" evidence="8">
    <location>
        <begin position="119"/>
        <end position="138"/>
    </location>
</feature>
<organism evidence="9 10">
    <name type="scientific">Solibacillus isronensis B3W22</name>
    <dbReference type="NCBI Taxonomy" id="1224748"/>
    <lineage>
        <taxon>Bacteria</taxon>
        <taxon>Bacillati</taxon>
        <taxon>Bacillota</taxon>
        <taxon>Bacilli</taxon>
        <taxon>Bacillales</taxon>
        <taxon>Caryophanaceae</taxon>
        <taxon>Solibacillus</taxon>
    </lineage>
</organism>
<keyword evidence="6 8" id="KW-1133">Transmembrane helix</keyword>
<sequence>MMQNIKINPYQFMVLVVLFSVGTSILIVPSFLASETKQDAWIVAILGTAIGLIVIWLFCLIAQWFPDLTFVQMMEKVLGRWLGKAASLLFVFMSFIYTAILLFYSGTFLNTHLMPNTPMVALNILLAIIIVMGVRLGLETIARSAEVLILICLIFFLFLVFFISPQVNFDNLQPVFEAEPKKIVQTSLSFIEVTSVNAIVLLMIFPAFINTGIKAKKFFLIGNLLGGIVIIIFTFLCVAVLGAYNTGIELYPGYALAKRINVGEFIQRIEALMGTLWIIALYYKATIYFYVTVLGFAQIFNLKDYRPLTIPFGIIAVVISIVIFPDVIYQQRWNTTIGLIFSYTIGIFLPLLLIVVYAIRRKQLRKVPEEP</sequence>
<comment type="caution">
    <text evidence="9">The sequence shown here is derived from an EMBL/GenBank/DDBJ whole genome shotgun (WGS) entry which is preliminary data.</text>
</comment>
<feature type="transmembrane region" description="Helical" evidence="8">
    <location>
        <begin position="86"/>
        <end position="107"/>
    </location>
</feature>
<keyword evidence="10" id="KW-1185">Reference proteome</keyword>
<feature type="transmembrane region" description="Helical" evidence="8">
    <location>
        <begin position="340"/>
        <end position="359"/>
    </location>
</feature>
<evidence type="ECO:0000256" key="1">
    <source>
        <dbReference type="ARBA" id="ARBA00004141"/>
    </source>
</evidence>
<keyword evidence="7 8" id="KW-0472">Membrane</keyword>
<proteinExistence type="inferred from homology"/>
<dbReference type="Gene3D" id="1.10.4160.10">
    <property type="entry name" value="Hydantoin permease"/>
    <property type="match status" value="1"/>
</dbReference>
<comment type="similarity">
    <text evidence="2">Belongs to the amino acid-polyamine-organocation (APC) superfamily. Spore germination protein (SGP) (TC 2.A.3.9) family.</text>
</comment>
<dbReference type="Proteomes" id="UP000004738">
    <property type="component" value="Unassembled WGS sequence"/>
</dbReference>
<evidence type="ECO:0000256" key="2">
    <source>
        <dbReference type="ARBA" id="ARBA00007998"/>
    </source>
</evidence>
<name>K1LKJ9_9BACL</name>
<evidence type="ECO:0000313" key="9">
    <source>
        <dbReference type="EMBL" id="EKB44829.1"/>
    </source>
</evidence>
<dbReference type="RefSeq" id="WP_008406668.1">
    <property type="nucleotide sequence ID" value="NZ_AMCK01000012.1"/>
</dbReference>
<dbReference type="EMBL" id="AMCK01000012">
    <property type="protein sequence ID" value="EKB44829.1"/>
    <property type="molecule type" value="Genomic_DNA"/>
</dbReference>
<dbReference type="PATRIC" id="fig|1224748.3.peg.2421"/>
<reference evidence="9 10" key="1">
    <citation type="journal article" date="2012" name="J. Bacteriol.">
        <title>Draft Genome Sequence of Bacillus isronensis Strain B3W22, Isolated from the Upper Atmosphere.</title>
        <authorList>
            <person name="Shivaji S."/>
            <person name="Ara S."/>
            <person name="Singh S.K."/>
            <person name="Bandi S."/>
            <person name="Singh A."/>
            <person name="Pinnaka A.K."/>
        </authorList>
    </citation>
    <scope>NUCLEOTIDE SEQUENCE [LARGE SCALE GENOMIC DNA]</scope>
    <source>
        <strain evidence="9 10">B3W22</strain>
    </source>
</reference>
<dbReference type="GO" id="GO:0009847">
    <property type="term" value="P:spore germination"/>
    <property type="evidence" value="ECO:0007669"/>
    <property type="project" value="InterPro"/>
</dbReference>
<comment type="subcellular location">
    <subcellularLocation>
        <location evidence="1">Membrane</location>
        <topology evidence="1">Multi-pass membrane protein</topology>
    </subcellularLocation>
</comment>
<evidence type="ECO:0000256" key="8">
    <source>
        <dbReference type="SAM" id="Phobius"/>
    </source>
</evidence>
<keyword evidence="3" id="KW-0813">Transport</keyword>
<protein>
    <submittedName>
        <fullName evidence="9">Spore germination protein YndE</fullName>
    </submittedName>
</protein>
<evidence type="ECO:0000256" key="5">
    <source>
        <dbReference type="ARBA" id="ARBA00022692"/>
    </source>
</evidence>
<accession>K1LKJ9</accession>
<dbReference type="InterPro" id="IPR004761">
    <property type="entry name" value="Spore_GerAB"/>
</dbReference>
<keyword evidence="5 8" id="KW-0812">Transmembrane</keyword>
<feature type="transmembrane region" description="Helical" evidence="8">
    <location>
        <begin position="12"/>
        <end position="34"/>
    </location>
</feature>
<dbReference type="PANTHER" id="PTHR34975">
    <property type="entry name" value="SPORE GERMINATION PROTEIN A2"/>
    <property type="match status" value="1"/>
</dbReference>
<feature type="transmembrane region" description="Helical" evidence="8">
    <location>
        <begin position="40"/>
        <end position="65"/>
    </location>
</feature>
<keyword evidence="4" id="KW-0309">Germination</keyword>